<evidence type="ECO:0000256" key="5">
    <source>
        <dbReference type="ARBA" id="ARBA00022692"/>
    </source>
</evidence>
<comment type="caution">
    <text evidence="15">The sequence shown here is derived from an EMBL/GenBank/DDBJ whole genome shotgun (WGS) entry which is preliminary data.</text>
</comment>
<keyword evidence="5 13" id="KW-0812">Transmembrane</keyword>
<sequence>MSETGPWGYRDGRAPPPVANLSADDAPRPARQADTDDKGQNPTWAVVSTLLLGGMIWLFSGSAIVAGSAIFGLFVHEYGHVLAMNRLGMGPARIYIIPFLGGLAKGQRNPRSEWDGVLVALAGPAFGLLAVLPVVGLWFVTRDPEWLMGAFFIAMINLVNLAPAPPLDGSKALGPVLARVDPMLEKVALIAIGGLVVWWGVATGRYILAVFLGIALLGHLRAGAWRPSDGARLSWGQAGQSLALFIITAMACAAAAMGVLLPLAEGSPTQAVDVALRYIGVER</sequence>
<dbReference type="PANTHER" id="PTHR39188">
    <property type="entry name" value="MEMBRANE-ASSOCIATED ZINC METALLOPROTEASE M50B"/>
    <property type="match status" value="1"/>
</dbReference>
<dbReference type="GO" id="GO:0006508">
    <property type="term" value="P:proteolysis"/>
    <property type="evidence" value="ECO:0007669"/>
    <property type="project" value="UniProtKB-KW"/>
</dbReference>
<accession>A0A7W9CH26</accession>
<feature type="transmembrane region" description="Helical" evidence="13">
    <location>
        <begin position="116"/>
        <end position="140"/>
    </location>
</feature>
<dbReference type="EMBL" id="JACHOR010000001">
    <property type="protein sequence ID" value="MBB5745067.1"/>
    <property type="molecule type" value="Genomic_DNA"/>
</dbReference>
<feature type="transmembrane region" description="Helical" evidence="13">
    <location>
        <begin position="87"/>
        <end position="104"/>
    </location>
</feature>
<feature type="transmembrane region" description="Helical" evidence="13">
    <location>
        <begin position="242"/>
        <end position="264"/>
    </location>
</feature>
<comment type="similarity">
    <text evidence="3">Belongs to the peptidase M50B family.</text>
</comment>
<dbReference type="GO" id="GO:0008237">
    <property type="term" value="F:metallopeptidase activity"/>
    <property type="evidence" value="ECO:0007669"/>
    <property type="project" value="UniProtKB-KW"/>
</dbReference>
<evidence type="ECO:0000256" key="11">
    <source>
        <dbReference type="ARBA" id="ARBA00023136"/>
    </source>
</evidence>
<evidence type="ECO:0000256" key="12">
    <source>
        <dbReference type="SAM" id="MobiDB-lite"/>
    </source>
</evidence>
<evidence type="ECO:0000256" key="2">
    <source>
        <dbReference type="ARBA" id="ARBA00004141"/>
    </source>
</evidence>
<evidence type="ECO:0000256" key="10">
    <source>
        <dbReference type="ARBA" id="ARBA00023049"/>
    </source>
</evidence>
<evidence type="ECO:0000259" key="14">
    <source>
        <dbReference type="Pfam" id="PF02163"/>
    </source>
</evidence>
<feature type="compositionally biased region" description="Basic and acidic residues" evidence="12">
    <location>
        <begin position="25"/>
        <end position="39"/>
    </location>
</feature>
<dbReference type="GO" id="GO:0046872">
    <property type="term" value="F:metal ion binding"/>
    <property type="evidence" value="ECO:0007669"/>
    <property type="project" value="UniProtKB-KW"/>
</dbReference>
<reference evidence="15 16" key="1">
    <citation type="submission" date="2020-08" db="EMBL/GenBank/DDBJ databases">
        <title>Genomic Encyclopedia of Type Strains, Phase IV (KMG-IV): sequencing the most valuable type-strain genomes for metagenomic binning, comparative biology and taxonomic classification.</title>
        <authorList>
            <person name="Goeker M."/>
        </authorList>
    </citation>
    <scope>NUCLEOTIDE SEQUENCE [LARGE SCALE GENOMIC DNA]</scope>
    <source>
        <strain evidence="15 16">DSM 4737</strain>
    </source>
</reference>
<dbReference type="InterPro" id="IPR008915">
    <property type="entry name" value="Peptidase_M50"/>
</dbReference>
<keyword evidence="16" id="KW-1185">Reference proteome</keyword>
<evidence type="ECO:0000313" key="16">
    <source>
        <dbReference type="Proteomes" id="UP000545037"/>
    </source>
</evidence>
<comment type="cofactor">
    <cofactor evidence="1">
        <name>Zn(2+)</name>
        <dbReference type="ChEBI" id="CHEBI:29105"/>
    </cofactor>
</comment>
<keyword evidence="7" id="KW-0378">Hydrolase</keyword>
<feature type="transmembrane region" description="Helical" evidence="13">
    <location>
        <begin position="183"/>
        <end position="200"/>
    </location>
</feature>
<gene>
    <name evidence="15" type="ORF">GGR13_000639</name>
</gene>
<dbReference type="Pfam" id="PF02163">
    <property type="entry name" value="Peptidase_M50"/>
    <property type="match status" value="1"/>
</dbReference>
<evidence type="ECO:0000256" key="13">
    <source>
        <dbReference type="SAM" id="Phobius"/>
    </source>
</evidence>
<keyword evidence="4 15" id="KW-0645">Protease</keyword>
<evidence type="ECO:0000256" key="3">
    <source>
        <dbReference type="ARBA" id="ARBA00007931"/>
    </source>
</evidence>
<keyword evidence="6" id="KW-0479">Metal-binding</keyword>
<evidence type="ECO:0000313" key="15">
    <source>
        <dbReference type="EMBL" id="MBB5745067.1"/>
    </source>
</evidence>
<protein>
    <submittedName>
        <fullName evidence="15">Zn-dependent protease</fullName>
    </submittedName>
</protein>
<proteinExistence type="inferred from homology"/>
<dbReference type="Proteomes" id="UP000545037">
    <property type="component" value="Unassembled WGS sequence"/>
</dbReference>
<keyword evidence="9 13" id="KW-1133">Transmembrane helix</keyword>
<feature type="transmembrane region" description="Helical" evidence="13">
    <location>
        <begin position="146"/>
        <end position="162"/>
    </location>
</feature>
<evidence type="ECO:0000256" key="7">
    <source>
        <dbReference type="ARBA" id="ARBA00022801"/>
    </source>
</evidence>
<comment type="subcellular location">
    <subcellularLocation>
        <location evidence="2">Membrane</location>
        <topology evidence="2">Multi-pass membrane protein</topology>
    </subcellularLocation>
</comment>
<dbReference type="RefSeq" id="WP_183211999.1">
    <property type="nucleotide sequence ID" value="NZ_JACHOR010000001.1"/>
</dbReference>
<name>A0A7W9CH26_9CAUL</name>
<evidence type="ECO:0000256" key="4">
    <source>
        <dbReference type="ARBA" id="ARBA00022670"/>
    </source>
</evidence>
<evidence type="ECO:0000256" key="9">
    <source>
        <dbReference type="ARBA" id="ARBA00022989"/>
    </source>
</evidence>
<keyword evidence="11 13" id="KW-0472">Membrane</keyword>
<organism evidence="15 16">
    <name type="scientific">Brevundimonas variabilis</name>
    <dbReference type="NCBI Taxonomy" id="74312"/>
    <lineage>
        <taxon>Bacteria</taxon>
        <taxon>Pseudomonadati</taxon>
        <taxon>Pseudomonadota</taxon>
        <taxon>Alphaproteobacteria</taxon>
        <taxon>Caulobacterales</taxon>
        <taxon>Caulobacteraceae</taxon>
        <taxon>Brevundimonas</taxon>
    </lineage>
</organism>
<evidence type="ECO:0000256" key="8">
    <source>
        <dbReference type="ARBA" id="ARBA00022833"/>
    </source>
</evidence>
<evidence type="ECO:0000256" key="1">
    <source>
        <dbReference type="ARBA" id="ARBA00001947"/>
    </source>
</evidence>
<keyword evidence="10" id="KW-0482">Metalloprotease</keyword>
<keyword evidence="8" id="KW-0862">Zinc</keyword>
<feature type="domain" description="Peptidase M50" evidence="14">
    <location>
        <begin position="72"/>
        <end position="138"/>
    </location>
</feature>
<feature type="transmembrane region" description="Helical" evidence="13">
    <location>
        <begin position="50"/>
        <end position="75"/>
    </location>
</feature>
<dbReference type="PANTHER" id="PTHR39188:SF3">
    <property type="entry name" value="STAGE IV SPORULATION PROTEIN FB"/>
    <property type="match status" value="1"/>
</dbReference>
<dbReference type="AlphaFoldDB" id="A0A7W9CH26"/>
<dbReference type="GO" id="GO:0016020">
    <property type="term" value="C:membrane"/>
    <property type="evidence" value="ECO:0007669"/>
    <property type="project" value="UniProtKB-SubCell"/>
</dbReference>
<feature type="region of interest" description="Disordered" evidence="12">
    <location>
        <begin position="1"/>
        <end position="40"/>
    </location>
</feature>
<evidence type="ECO:0000256" key="6">
    <source>
        <dbReference type="ARBA" id="ARBA00022723"/>
    </source>
</evidence>